<dbReference type="InterPro" id="IPR000182">
    <property type="entry name" value="GNAT_dom"/>
</dbReference>
<dbReference type="InterPro" id="IPR016181">
    <property type="entry name" value="Acyl_CoA_acyltransferase"/>
</dbReference>
<comment type="similarity">
    <text evidence="3">Belongs to the acetyltransferase family. RimJ subfamily.</text>
</comment>
<evidence type="ECO:0000256" key="2">
    <source>
        <dbReference type="ARBA" id="ARBA00023315"/>
    </source>
</evidence>
<dbReference type="SUPFAM" id="SSF55729">
    <property type="entry name" value="Acyl-CoA N-acyltransferases (Nat)"/>
    <property type="match status" value="1"/>
</dbReference>
<dbReference type="RefSeq" id="WP_162448683.1">
    <property type="nucleotide sequence ID" value="NZ_WLZY01000001.1"/>
</dbReference>
<keyword evidence="1 5" id="KW-0808">Transferase</keyword>
<protein>
    <submittedName>
        <fullName evidence="5">GNAT family N-acetyltransferase</fullName>
    </submittedName>
</protein>
<dbReference type="PANTHER" id="PTHR43792:SF8">
    <property type="entry name" value="[RIBOSOMAL PROTEIN US5]-ALANINE N-ACETYLTRANSFERASE"/>
    <property type="match status" value="1"/>
</dbReference>
<keyword evidence="6" id="KW-1185">Reference proteome</keyword>
<name>A0A7K3LYH5_9ACTN</name>
<dbReference type="AlphaFoldDB" id="A0A7K3LYH5"/>
<comment type="caution">
    <text evidence="5">The sequence shown here is derived from an EMBL/GenBank/DDBJ whole genome shotgun (WGS) entry which is preliminary data.</text>
</comment>
<evidence type="ECO:0000256" key="3">
    <source>
        <dbReference type="ARBA" id="ARBA00038502"/>
    </source>
</evidence>
<dbReference type="GO" id="GO:0016747">
    <property type="term" value="F:acyltransferase activity, transferring groups other than amino-acyl groups"/>
    <property type="evidence" value="ECO:0007669"/>
    <property type="project" value="InterPro"/>
</dbReference>
<organism evidence="5 6">
    <name type="scientific">Phytoactinopolyspora mesophila</name>
    <dbReference type="NCBI Taxonomy" id="2650750"/>
    <lineage>
        <taxon>Bacteria</taxon>
        <taxon>Bacillati</taxon>
        <taxon>Actinomycetota</taxon>
        <taxon>Actinomycetes</taxon>
        <taxon>Jiangellales</taxon>
        <taxon>Jiangellaceae</taxon>
        <taxon>Phytoactinopolyspora</taxon>
    </lineage>
</organism>
<dbReference type="InterPro" id="IPR051531">
    <property type="entry name" value="N-acetyltransferase"/>
</dbReference>
<sequence>MEIALREWSDADAAWYVEQVKDSETLRFTTESASLTTDEFLLALNQFRRDDDALGYVAVDAEHGTRLANVAARRDGHRAHVSYWVAASARGQGVASAALKLLCERVFEVWPVAEIRLWTMRHNVASQRAAEKAGFGRDTSVDEAPEIHGRQHHDARWYRLTR</sequence>
<dbReference type="EMBL" id="WLZY01000001">
    <property type="protein sequence ID" value="NDL56040.1"/>
    <property type="molecule type" value="Genomic_DNA"/>
</dbReference>
<dbReference type="Proteomes" id="UP000460435">
    <property type="component" value="Unassembled WGS sequence"/>
</dbReference>
<evidence type="ECO:0000259" key="4">
    <source>
        <dbReference type="PROSITE" id="PS51186"/>
    </source>
</evidence>
<dbReference type="PANTHER" id="PTHR43792">
    <property type="entry name" value="GNAT FAMILY, PUTATIVE (AFU_ORTHOLOGUE AFUA_3G00765)-RELATED-RELATED"/>
    <property type="match status" value="1"/>
</dbReference>
<gene>
    <name evidence="5" type="ORF">F7O44_03025</name>
</gene>
<evidence type="ECO:0000313" key="6">
    <source>
        <dbReference type="Proteomes" id="UP000460435"/>
    </source>
</evidence>
<evidence type="ECO:0000313" key="5">
    <source>
        <dbReference type="EMBL" id="NDL56040.1"/>
    </source>
</evidence>
<proteinExistence type="inferred from homology"/>
<evidence type="ECO:0000256" key="1">
    <source>
        <dbReference type="ARBA" id="ARBA00022679"/>
    </source>
</evidence>
<dbReference type="Gene3D" id="3.40.630.30">
    <property type="match status" value="1"/>
</dbReference>
<feature type="domain" description="N-acetyltransferase" evidence="4">
    <location>
        <begin position="3"/>
        <end position="162"/>
    </location>
</feature>
<dbReference type="PROSITE" id="PS51186">
    <property type="entry name" value="GNAT"/>
    <property type="match status" value="1"/>
</dbReference>
<keyword evidence="2" id="KW-0012">Acyltransferase</keyword>
<dbReference type="Pfam" id="PF13302">
    <property type="entry name" value="Acetyltransf_3"/>
    <property type="match status" value="1"/>
</dbReference>
<accession>A0A7K3LYH5</accession>
<reference evidence="5 6" key="1">
    <citation type="submission" date="2019-11" db="EMBL/GenBank/DDBJ databases">
        <authorList>
            <person name="Li X.-J."/>
            <person name="Feng X.-M."/>
        </authorList>
    </citation>
    <scope>NUCLEOTIDE SEQUENCE [LARGE SCALE GENOMIC DNA]</scope>
    <source>
        <strain evidence="5 6">XMNu-373</strain>
    </source>
</reference>